<dbReference type="Gene3D" id="3.30.460.10">
    <property type="entry name" value="Beta Polymerase, domain 2"/>
    <property type="match status" value="1"/>
</dbReference>
<dbReference type="InterPro" id="IPR006675">
    <property type="entry name" value="HDIG_dom"/>
</dbReference>
<dbReference type="PANTHER" id="PTHR47545">
    <property type="entry name" value="MULTIFUNCTIONAL CCA PROTEIN"/>
    <property type="match status" value="1"/>
</dbReference>
<sequence length="455" mass="52660">MIAYPMHCGSMEIPSTVRAFLEWLVRNNYRAWIVGGAVRDWILGKKPKDWDIATDAPSKVILDSPFKTYAVGTRFGVVDVNVGDHIVEATSIIESAGSDRIEKDLERRDFTINALAISFPDGKFLDLFGGIKDLERKRLRPPKDPVRRFQEDPLRILRAARFVSLEDFHVTPTTLSAMKMTAPLIKTVAAERIREEMFRMVVGANIIEGFELLRKSGALREFFPELLEGWRKKQNVHHRYDIYHHILYTLFHSPQRLRVRLAALFHDIAKPRVRIKKNGRFRFFGHEKIGEQMTREILERWRTSHQLTKEVCILVKNHMVYNIEKWSDGAIRRLIHRVGKPLINDFLDLLKADRLAHGTDDRKSVEEVELLETRIKREIGSNGLLSRKNLAINGHDVMKFLNVGPGPLVGRVLENAFRHVLKYPEDNRKERLLELLKSGKLTRSVNHLDDGRFSC</sequence>
<dbReference type="CDD" id="cd05398">
    <property type="entry name" value="NT_ClassII-CCAase"/>
    <property type="match status" value="1"/>
</dbReference>
<protein>
    <submittedName>
        <fullName evidence="15">tRNA nucleotidyltransferase (CCA-adding enzyme)</fullName>
    </submittedName>
</protein>
<keyword evidence="6" id="KW-0547">Nucleotide-binding</keyword>
<evidence type="ECO:0000259" key="13">
    <source>
        <dbReference type="Pfam" id="PF12627"/>
    </source>
</evidence>
<keyword evidence="4" id="KW-0548">Nucleotidyltransferase</keyword>
<keyword evidence="3" id="KW-0819">tRNA processing</keyword>
<dbReference type="Pfam" id="PF12627">
    <property type="entry name" value="PolyA_pol_RNAbd"/>
    <property type="match status" value="1"/>
</dbReference>
<proteinExistence type="inferred from homology"/>
<keyword evidence="7" id="KW-0692">RNA repair</keyword>
<dbReference type="STRING" id="39841.SAMN05660836_00481"/>
<dbReference type="Pfam" id="PF01743">
    <property type="entry name" value="PolyA_pol"/>
    <property type="match status" value="1"/>
</dbReference>
<evidence type="ECO:0000256" key="11">
    <source>
        <dbReference type="RuleBase" id="RU003953"/>
    </source>
</evidence>
<name>A0A1I4R8Z9_9BACT</name>
<evidence type="ECO:0000256" key="2">
    <source>
        <dbReference type="ARBA" id="ARBA00022679"/>
    </source>
</evidence>
<evidence type="ECO:0000256" key="1">
    <source>
        <dbReference type="ARBA" id="ARBA00001946"/>
    </source>
</evidence>
<dbReference type="GO" id="GO:0008033">
    <property type="term" value="P:tRNA processing"/>
    <property type="evidence" value="ECO:0007669"/>
    <property type="project" value="UniProtKB-KW"/>
</dbReference>
<accession>A0A1I4R8Z9</accession>
<evidence type="ECO:0000256" key="9">
    <source>
        <dbReference type="ARBA" id="ARBA00022842"/>
    </source>
</evidence>
<keyword evidence="8" id="KW-0067">ATP-binding</keyword>
<dbReference type="GO" id="GO:0003723">
    <property type="term" value="F:RNA binding"/>
    <property type="evidence" value="ECO:0007669"/>
    <property type="project" value="UniProtKB-KW"/>
</dbReference>
<dbReference type="Gene3D" id="1.10.246.80">
    <property type="match status" value="1"/>
</dbReference>
<keyword evidence="16" id="KW-1185">Reference proteome</keyword>
<dbReference type="OrthoDB" id="9805698at2"/>
<dbReference type="EMBL" id="FOUU01000001">
    <property type="protein sequence ID" value="SFM48782.1"/>
    <property type="molecule type" value="Genomic_DNA"/>
</dbReference>
<evidence type="ECO:0000256" key="4">
    <source>
        <dbReference type="ARBA" id="ARBA00022695"/>
    </source>
</evidence>
<dbReference type="CDD" id="cd00077">
    <property type="entry name" value="HDc"/>
    <property type="match status" value="1"/>
</dbReference>
<evidence type="ECO:0000313" key="15">
    <source>
        <dbReference type="EMBL" id="SFM48782.1"/>
    </source>
</evidence>
<evidence type="ECO:0000313" key="16">
    <source>
        <dbReference type="Proteomes" id="UP000199611"/>
    </source>
</evidence>
<evidence type="ECO:0000256" key="7">
    <source>
        <dbReference type="ARBA" id="ARBA00022800"/>
    </source>
</evidence>
<organism evidence="15 16">
    <name type="scientific">Thermodesulforhabdus norvegica</name>
    <dbReference type="NCBI Taxonomy" id="39841"/>
    <lineage>
        <taxon>Bacteria</taxon>
        <taxon>Pseudomonadati</taxon>
        <taxon>Thermodesulfobacteriota</taxon>
        <taxon>Syntrophobacteria</taxon>
        <taxon>Syntrophobacterales</taxon>
        <taxon>Thermodesulforhabdaceae</taxon>
        <taxon>Thermodesulforhabdus</taxon>
    </lineage>
</organism>
<dbReference type="InterPro" id="IPR032828">
    <property type="entry name" value="PolyA_RNA-bd"/>
</dbReference>
<dbReference type="SUPFAM" id="SSF81891">
    <property type="entry name" value="Poly A polymerase C-terminal region-like"/>
    <property type="match status" value="1"/>
</dbReference>
<dbReference type="InterPro" id="IPR002646">
    <property type="entry name" value="PolA_pol_head_dom"/>
</dbReference>
<keyword evidence="2 11" id="KW-0808">Transferase</keyword>
<evidence type="ECO:0000256" key="6">
    <source>
        <dbReference type="ARBA" id="ARBA00022741"/>
    </source>
</evidence>
<dbReference type="AlphaFoldDB" id="A0A1I4R8Z9"/>
<feature type="domain" description="Poly A polymerase head" evidence="12">
    <location>
        <begin position="31"/>
        <end position="140"/>
    </location>
</feature>
<comment type="cofactor">
    <cofactor evidence="1">
        <name>Mg(2+)</name>
        <dbReference type="ChEBI" id="CHEBI:18420"/>
    </cofactor>
</comment>
<dbReference type="PANTHER" id="PTHR47545:SF1">
    <property type="entry name" value="MULTIFUNCTIONAL CCA PROTEIN"/>
    <property type="match status" value="1"/>
</dbReference>
<gene>
    <name evidence="15" type="ORF">SAMN05660836_00481</name>
</gene>
<feature type="domain" description="tRNA nucleotidyltransferase/poly(A) polymerase RNA and SrmB- binding" evidence="13">
    <location>
        <begin position="167"/>
        <end position="226"/>
    </location>
</feature>
<dbReference type="GO" id="GO:0016779">
    <property type="term" value="F:nucleotidyltransferase activity"/>
    <property type="evidence" value="ECO:0007669"/>
    <property type="project" value="UniProtKB-KW"/>
</dbReference>
<feature type="domain" description="CCA-adding enzyme C-terminal" evidence="14">
    <location>
        <begin position="290"/>
        <end position="435"/>
    </location>
</feature>
<evidence type="ECO:0000256" key="3">
    <source>
        <dbReference type="ARBA" id="ARBA00022694"/>
    </source>
</evidence>
<dbReference type="InterPro" id="IPR032810">
    <property type="entry name" value="CCA-adding_enz_C"/>
</dbReference>
<dbReference type="GO" id="GO:0046872">
    <property type="term" value="F:metal ion binding"/>
    <property type="evidence" value="ECO:0007669"/>
    <property type="project" value="UniProtKB-KW"/>
</dbReference>
<keyword evidence="9" id="KW-0460">Magnesium</keyword>
<dbReference type="Gene3D" id="1.10.3090.10">
    <property type="entry name" value="cca-adding enzyme, domain 2"/>
    <property type="match status" value="1"/>
</dbReference>
<keyword evidence="5" id="KW-0479">Metal-binding</keyword>
<dbReference type="Pfam" id="PF13735">
    <property type="entry name" value="tRNA_NucTran2_2"/>
    <property type="match status" value="1"/>
</dbReference>
<evidence type="ECO:0000259" key="12">
    <source>
        <dbReference type="Pfam" id="PF01743"/>
    </source>
</evidence>
<evidence type="ECO:0000256" key="8">
    <source>
        <dbReference type="ARBA" id="ARBA00022840"/>
    </source>
</evidence>
<dbReference type="InterPro" id="IPR050124">
    <property type="entry name" value="tRNA_CCA-adding_enzyme"/>
</dbReference>
<dbReference type="RefSeq" id="WP_093393195.1">
    <property type="nucleotide sequence ID" value="NZ_FOUU01000001.1"/>
</dbReference>
<reference evidence="15 16" key="1">
    <citation type="submission" date="2016-10" db="EMBL/GenBank/DDBJ databases">
        <authorList>
            <person name="de Groot N.N."/>
        </authorList>
    </citation>
    <scope>NUCLEOTIDE SEQUENCE [LARGE SCALE GENOMIC DNA]</scope>
    <source>
        <strain evidence="15 16">DSM 9990</strain>
    </source>
</reference>
<evidence type="ECO:0000256" key="5">
    <source>
        <dbReference type="ARBA" id="ARBA00022723"/>
    </source>
</evidence>
<dbReference type="Proteomes" id="UP000199611">
    <property type="component" value="Unassembled WGS sequence"/>
</dbReference>
<dbReference type="GO" id="GO:0042245">
    <property type="term" value="P:RNA repair"/>
    <property type="evidence" value="ECO:0007669"/>
    <property type="project" value="UniProtKB-KW"/>
</dbReference>
<dbReference type="GO" id="GO:0005524">
    <property type="term" value="F:ATP binding"/>
    <property type="evidence" value="ECO:0007669"/>
    <property type="project" value="UniProtKB-KW"/>
</dbReference>
<evidence type="ECO:0000256" key="10">
    <source>
        <dbReference type="ARBA" id="ARBA00022884"/>
    </source>
</evidence>
<dbReference type="InterPro" id="IPR003607">
    <property type="entry name" value="HD/PDEase_dom"/>
</dbReference>
<evidence type="ECO:0000259" key="14">
    <source>
        <dbReference type="Pfam" id="PF13735"/>
    </source>
</evidence>
<keyword evidence="10 11" id="KW-0694">RNA-binding</keyword>
<dbReference type="SUPFAM" id="SSF81301">
    <property type="entry name" value="Nucleotidyltransferase"/>
    <property type="match status" value="1"/>
</dbReference>
<dbReference type="NCBIfam" id="TIGR00277">
    <property type="entry name" value="HDIG"/>
    <property type="match status" value="1"/>
</dbReference>
<dbReference type="InterPro" id="IPR043519">
    <property type="entry name" value="NT_sf"/>
</dbReference>
<comment type="similarity">
    <text evidence="11">Belongs to the tRNA nucleotidyltransferase/poly(A) polymerase family.</text>
</comment>